<dbReference type="EMBL" id="JBFXLS010000015">
    <property type="protein sequence ID" value="KAL2829688.1"/>
    <property type="molecule type" value="Genomic_DNA"/>
</dbReference>
<keyword evidence="2" id="KW-1185">Reference proteome</keyword>
<dbReference type="Proteomes" id="UP001610335">
    <property type="component" value="Unassembled WGS sequence"/>
</dbReference>
<accession>A0ABR4IPJ5</accession>
<reference evidence="1 2" key="1">
    <citation type="submission" date="2024-07" db="EMBL/GenBank/DDBJ databases">
        <title>Section-level genome sequencing and comparative genomics of Aspergillus sections Usti and Cavernicolus.</title>
        <authorList>
            <consortium name="Lawrence Berkeley National Laboratory"/>
            <person name="Nybo J.L."/>
            <person name="Vesth T.C."/>
            <person name="Theobald S."/>
            <person name="Frisvad J.C."/>
            <person name="Larsen T.O."/>
            <person name="Kjaerboelling I."/>
            <person name="Rothschild-Mancinelli K."/>
            <person name="Lyhne E.K."/>
            <person name="Kogle M.E."/>
            <person name="Barry K."/>
            <person name="Clum A."/>
            <person name="Na H."/>
            <person name="Ledsgaard L."/>
            <person name="Lin J."/>
            <person name="Lipzen A."/>
            <person name="Kuo A."/>
            <person name="Riley R."/>
            <person name="Mondo S."/>
            <person name="LaButti K."/>
            <person name="Haridas S."/>
            <person name="Pangalinan J."/>
            <person name="Salamov A.A."/>
            <person name="Simmons B.A."/>
            <person name="Magnuson J.K."/>
            <person name="Chen J."/>
            <person name="Drula E."/>
            <person name="Henrissat B."/>
            <person name="Wiebenga A."/>
            <person name="Lubbers R.J."/>
            <person name="Gomes A.C."/>
            <person name="Makela M.R."/>
            <person name="Stajich J."/>
            <person name="Grigoriev I.V."/>
            <person name="Mortensen U.H."/>
            <person name="De vries R.P."/>
            <person name="Baker S.E."/>
            <person name="Andersen M.R."/>
        </authorList>
    </citation>
    <scope>NUCLEOTIDE SEQUENCE [LARGE SCALE GENOMIC DNA]</scope>
    <source>
        <strain evidence="1 2">CBS 600.67</strain>
    </source>
</reference>
<name>A0ABR4IPJ5_9EURO</name>
<organism evidence="1 2">
    <name type="scientific">Aspergillus cavernicola</name>
    <dbReference type="NCBI Taxonomy" id="176166"/>
    <lineage>
        <taxon>Eukaryota</taxon>
        <taxon>Fungi</taxon>
        <taxon>Dikarya</taxon>
        <taxon>Ascomycota</taxon>
        <taxon>Pezizomycotina</taxon>
        <taxon>Eurotiomycetes</taxon>
        <taxon>Eurotiomycetidae</taxon>
        <taxon>Eurotiales</taxon>
        <taxon>Aspergillaceae</taxon>
        <taxon>Aspergillus</taxon>
        <taxon>Aspergillus subgen. Nidulantes</taxon>
    </lineage>
</organism>
<gene>
    <name evidence="1" type="ORF">BDW59DRAFT_32634</name>
</gene>
<evidence type="ECO:0000313" key="2">
    <source>
        <dbReference type="Proteomes" id="UP001610335"/>
    </source>
</evidence>
<sequence length="172" mass="20005">MNNDRWPFYEITSPVILSLYLGGCYRLSRTVCLDSSSPLSVAKHHARGSHQRSRMTSETLKHGCATCGRRGKRGYLWFFFLSLGWGERWLFVCRQRDLSARVPASYSHQPLCHLETKLMSIRSFDCLSPCVEYVRSLIETCRQRKLRLYKLTDGYKKQWNSKGYSNSHSPRG</sequence>
<protein>
    <submittedName>
        <fullName evidence="1">Uncharacterized protein</fullName>
    </submittedName>
</protein>
<proteinExistence type="predicted"/>
<evidence type="ECO:0000313" key="1">
    <source>
        <dbReference type="EMBL" id="KAL2829688.1"/>
    </source>
</evidence>
<comment type="caution">
    <text evidence="1">The sequence shown here is derived from an EMBL/GenBank/DDBJ whole genome shotgun (WGS) entry which is preliminary data.</text>
</comment>